<keyword evidence="2" id="KW-1133">Transmembrane helix</keyword>
<keyword evidence="2" id="KW-0472">Membrane</keyword>
<feature type="compositionally biased region" description="Low complexity" evidence="1">
    <location>
        <begin position="84"/>
        <end position="112"/>
    </location>
</feature>
<dbReference type="EMBL" id="QCYY01001976">
    <property type="protein sequence ID" value="ROT73877.1"/>
    <property type="molecule type" value="Genomic_DNA"/>
</dbReference>
<dbReference type="Proteomes" id="UP000283509">
    <property type="component" value="Unassembled WGS sequence"/>
</dbReference>
<comment type="caution">
    <text evidence="3">The sequence shown here is derived from an EMBL/GenBank/DDBJ whole genome shotgun (WGS) entry which is preliminary data.</text>
</comment>
<evidence type="ECO:0000313" key="4">
    <source>
        <dbReference type="Proteomes" id="UP000283509"/>
    </source>
</evidence>
<feature type="compositionally biased region" description="Polar residues" evidence="1">
    <location>
        <begin position="113"/>
        <end position="123"/>
    </location>
</feature>
<accession>A0A3R7N0C2</accession>
<evidence type="ECO:0000256" key="1">
    <source>
        <dbReference type="SAM" id="MobiDB-lite"/>
    </source>
</evidence>
<feature type="transmembrane region" description="Helical" evidence="2">
    <location>
        <begin position="272"/>
        <end position="292"/>
    </location>
</feature>
<sequence>MVPPAGTPPAAAGGLAAPAVPRGRPGVPGLPPAVASPRSTPTPFKLRRFSMGTDRAGSPCASNPGAASVLQMTAAQLEQHMAATQAAKQAAMNLQQQQQQQQQFAAQNYHQQSAQDHAQQNSDGPAEPPLQQQQQTGVFYPMPQHPASPSPAPQQKTVFENPRRALATTNSHAVSRHAPQQDMQRPYRHSPILFRDPATEPRSPPASRPGSVVLRERDPNSPTPGSRPTSALLRDRKGKKKTTQNNLSSPLHPLWFIFLAPPSLSLSRLSPVFFLSLLLAALLFSFSFLFVLDRFSSLFPIFRGSSSLSLTRFSLRLLSSSLVVFPSPISPILPLPSPPLCSPSSFFLIDGFFPSPPLFARAPLFSSFPLSSHSPPPTFPTLIPSLPLHPLSSFFLPPSSFPFTPLSFSSPLHLSLLFPLFSFSPSFSSLPPLLLSPSPASLFPSNTGYFSHQYDIF</sequence>
<reference evidence="3 4" key="2">
    <citation type="submission" date="2019-01" db="EMBL/GenBank/DDBJ databases">
        <title>The decoding of complex shrimp genome reveals the adaptation for benthos swimmer, frequently molting mechanism and breeding impact on genome.</title>
        <authorList>
            <person name="Sun Y."/>
            <person name="Gao Y."/>
            <person name="Yu Y."/>
        </authorList>
    </citation>
    <scope>NUCLEOTIDE SEQUENCE [LARGE SCALE GENOMIC DNA]</scope>
    <source>
        <tissue evidence="3">Muscle</tissue>
    </source>
</reference>
<organism evidence="3 4">
    <name type="scientific">Penaeus vannamei</name>
    <name type="common">Whiteleg shrimp</name>
    <name type="synonym">Litopenaeus vannamei</name>
    <dbReference type="NCBI Taxonomy" id="6689"/>
    <lineage>
        <taxon>Eukaryota</taxon>
        <taxon>Metazoa</taxon>
        <taxon>Ecdysozoa</taxon>
        <taxon>Arthropoda</taxon>
        <taxon>Crustacea</taxon>
        <taxon>Multicrustacea</taxon>
        <taxon>Malacostraca</taxon>
        <taxon>Eumalacostraca</taxon>
        <taxon>Eucarida</taxon>
        <taxon>Decapoda</taxon>
        <taxon>Dendrobranchiata</taxon>
        <taxon>Penaeoidea</taxon>
        <taxon>Penaeidae</taxon>
        <taxon>Penaeus</taxon>
    </lineage>
</organism>
<protein>
    <submittedName>
        <fullName evidence="3">Uncharacterized protein</fullName>
    </submittedName>
</protein>
<name>A0A3R7N0C2_PENVA</name>
<keyword evidence="4" id="KW-1185">Reference proteome</keyword>
<keyword evidence="2" id="KW-0812">Transmembrane</keyword>
<feature type="region of interest" description="Disordered" evidence="1">
    <location>
        <begin position="1"/>
        <end position="65"/>
    </location>
</feature>
<dbReference type="AlphaFoldDB" id="A0A3R7N0C2"/>
<evidence type="ECO:0000313" key="3">
    <source>
        <dbReference type="EMBL" id="ROT73877.1"/>
    </source>
</evidence>
<feature type="region of interest" description="Disordered" evidence="1">
    <location>
        <begin position="84"/>
        <end position="133"/>
    </location>
</feature>
<gene>
    <name evidence="3" type="ORF">C7M84_007650</name>
</gene>
<evidence type="ECO:0000256" key="2">
    <source>
        <dbReference type="SAM" id="Phobius"/>
    </source>
</evidence>
<proteinExistence type="predicted"/>
<feature type="compositionally biased region" description="Low complexity" evidence="1">
    <location>
        <begin position="8"/>
        <end position="35"/>
    </location>
</feature>
<reference evidence="3 4" key="1">
    <citation type="submission" date="2018-04" db="EMBL/GenBank/DDBJ databases">
        <authorList>
            <person name="Zhang X."/>
            <person name="Yuan J."/>
            <person name="Li F."/>
            <person name="Xiang J."/>
        </authorList>
    </citation>
    <scope>NUCLEOTIDE SEQUENCE [LARGE SCALE GENOMIC DNA]</scope>
    <source>
        <tissue evidence="3">Muscle</tissue>
    </source>
</reference>
<feature type="region of interest" description="Disordered" evidence="1">
    <location>
        <begin position="167"/>
        <end position="246"/>
    </location>
</feature>